<protein>
    <recommendedName>
        <fullName evidence="7">Enhancer of mRNA-decapping protein 4 WD40 repeat region domain-containing protein</fullName>
    </recommendedName>
</protein>
<evidence type="ECO:0000313" key="8">
    <source>
        <dbReference type="EnsemblMetazoa" id="tetur14g01380.1"/>
    </source>
</evidence>
<evidence type="ECO:0000256" key="2">
    <source>
        <dbReference type="ARBA" id="ARBA00009639"/>
    </source>
</evidence>
<dbReference type="PANTHER" id="PTHR15598">
    <property type="entry name" value="ENHANCER OF MRNA-DECAPPING PROTEIN 4"/>
    <property type="match status" value="1"/>
</dbReference>
<comment type="subcellular location">
    <subcellularLocation>
        <location evidence="1">Cytoplasm</location>
        <location evidence="1">P-body</location>
    </subcellularLocation>
</comment>
<evidence type="ECO:0000256" key="5">
    <source>
        <dbReference type="ARBA" id="ARBA00022737"/>
    </source>
</evidence>
<keyword evidence="4" id="KW-0853">WD repeat</keyword>
<keyword evidence="3" id="KW-0963">Cytoplasm</keyword>
<dbReference type="HOGENOM" id="CLU_306384_0_0_1"/>
<dbReference type="GO" id="GO:0031087">
    <property type="term" value="P:deadenylation-independent decapping of nuclear-transcribed mRNA"/>
    <property type="evidence" value="ECO:0007669"/>
    <property type="project" value="InterPro"/>
</dbReference>
<dbReference type="EnsemblMetazoa" id="tetur14g01380.1">
    <property type="protein sequence ID" value="tetur14g01380.1"/>
    <property type="gene ID" value="tetur14g01380"/>
</dbReference>
<evidence type="ECO:0000256" key="6">
    <source>
        <dbReference type="SAM" id="MobiDB-lite"/>
    </source>
</evidence>
<dbReference type="eggNOG" id="KOG1916">
    <property type="taxonomic scope" value="Eukaryota"/>
</dbReference>
<evidence type="ECO:0000259" key="7">
    <source>
        <dbReference type="Pfam" id="PF16529"/>
    </source>
</evidence>
<name>T1KL69_TETUR</name>
<dbReference type="InterPro" id="IPR032401">
    <property type="entry name" value="EDC4_WD40"/>
</dbReference>
<evidence type="ECO:0000256" key="4">
    <source>
        <dbReference type="ARBA" id="ARBA00022574"/>
    </source>
</evidence>
<dbReference type="SUPFAM" id="SSF50978">
    <property type="entry name" value="WD40 repeat-like"/>
    <property type="match status" value="1"/>
</dbReference>
<dbReference type="GO" id="GO:0000932">
    <property type="term" value="C:P-body"/>
    <property type="evidence" value="ECO:0007669"/>
    <property type="project" value="UniProtKB-SubCell"/>
</dbReference>
<reference evidence="9" key="1">
    <citation type="submission" date="2011-08" db="EMBL/GenBank/DDBJ databases">
        <authorList>
            <person name="Rombauts S."/>
        </authorList>
    </citation>
    <scope>NUCLEOTIDE SEQUENCE</scope>
    <source>
        <strain evidence="9">London</strain>
    </source>
</reference>
<dbReference type="InterPro" id="IPR045152">
    <property type="entry name" value="EDC4-like"/>
</dbReference>
<organism evidence="8 9">
    <name type="scientific">Tetranychus urticae</name>
    <name type="common">Two-spotted spider mite</name>
    <dbReference type="NCBI Taxonomy" id="32264"/>
    <lineage>
        <taxon>Eukaryota</taxon>
        <taxon>Metazoa</taxon>
        <taxon>Ecdysozoa</taxon>
        <taxon>Arthropoda</taxon>
        <taxon>Chelicerata</taxon>
        <taxon>Arachnida</taxon>
        <taxon>Acari</taxon>
        <taxon>Acariformes</taxon>
        <taxon>Trombidiformes</taxon>
        <taxon>Prostigmata</taxon>
        <taxon>Eleutherengona</taxon>
        <taxon>Raphignathae</taxon>
        <taxon>Tetranychoidea</taxon>
        <taxon>Tetranychidae</taxon>
        <taxon>Tetranychus</taxon>
    </lineage>
</organism>
<accession>T1KL69</accession>
<evidence type="ECO:0000313" key="9">
    <source>
        <dbReference type="Proteomes" id="UP000015104"/>
    </source>
</evidence>
<proteinExistence type="inferred from homology"/>
<reference evidence="8" key="2">
    <citation type="submission" date="2015-06" db="UniProtKB">
        <authorList>
            <consortium name="EnsemblMetazoa"/>
        </authorList>
    </citation>
    <scope>IDENTIFICATION</scope>
</reference>
<sequence>MVNMVGVKTTLNNNCSLRVDSDAEVVYVNVPKLEGDNVYFNTNSSFSKIEKIIDYKWPKNRNTNWLTVHQSKPYIAYVLYPDFQDSNRLSRSVEDLDPTKQMIRIFNYNNQKRMLLKPQFSTTIADLAFAYVPMSSSDDDKFAVVDRFANVIIYSCYLSDDDPNGYKSCELLKIVSEVGVPFSEVRLAWCPGYIDDDYGMNLAISYDNTIEVYDAGRFIERGFCHISKEELELSTPERKLIKEAGCEPIITVALSNDLAMICSASKDNRVRFYQFEDEEVRLVHTWEPKWSSDGNLSCVFFLDDFNELIKDQESGIWGYIFVGTSNGEITIWESNLWRPIQKVVLCFPDDEPSNITYRIDLSSHVILAIQEKTGFLLHLEFLDVDNCGLGGDGKTLLVKQPRIKKITRFQLYNPILSFTVKRPNPSQIEIFWLTQKTIEKCLVDIENLVIDESAENNFLARYNLSNINQDYDQNRSMIYPNMSINGADDESVGDESSKRSLPSYEVTPPVTLASIFNNISTISESGTSGLSAVGGSSSKNQSSDIKLSGSHQIMGDSITQRPTSSPTSREVANYLDDEKVHRNPSSKIYDEMLHLEPQSEMNVPPKILNIDPRVQHSMSSVPFEPLPKDIAKEGMIKELETNLLDRFDIKMDSMKSEMTKITNDIESLRNEVKDPSQLKAANKIVDMLIKKLMHQMNQMFAKGLEEFMQQIRSEITPTVNTLNQCRNDLNAHCLSVGKQFKQCETQIQELRKEVAECSKHQTDILAQLRFQQQQFQAVVSPSPTALRSHHLMNVTPTPGKQPFSPLVNYQAQEEEKRKKAEAERVARLQQMWNKIRSNDRPLMIEGICQAFEMRDPALINQICDHFRATKGAAFLVELIAHDQALLLSILSTLASADLKEERWKIPFITSIVPRLDIKSPLISDWLPRFETKLVSRLEEAHKVLGNQASDIPLVLTILNLMRNQKNH</sequence>
<dbReference type="InterPro" id="IPR036322">
    <property type="entry name" value="WD40_repeat_dom_sf"/>
</dbReference>
<dbReference type="Gene3D" id="2.130.10.10">
    <property type="entry name" value="YVTN repeat-like/Quinoprotein amine dehydrogenase"/>
    <property type="match status" value="1"/>
</dbReference>
<dbReference type="Proteomes" id="UP000015104">
    <property type="component" value="Unassembled WGS sequence"/>
</dbReference>
<evidence type="ECO:0000256" key="1">
    <source>
        <dbReference type="ARBA" id="ARBA00004201"/>
    </source>
</evidence>
<feature type="region of interest" description="Disordered" evidence="6">
    <location>
        <begin position="527"/>
        <end position="570"/>
    </location>
</feature>
<feature type="domain" description="Enhancer of mRNA-decapping protein 4 WD40 repeat region" evidence="7">
    <location>
        <begin position="44"/>
        <end position="373"/>
    </location>
</feature>
<keyword evidence="5" id="KW-0677">Repeat</keyword>
<dbReference type="EMBL" id="CAEY01000210">
    <property type="status" value="NOT_ANNOTATED_CDS"/>
    <property type="molecule type" value="Genomic_DNA"/>
</dbReference>
<dbReference type="AlphaFoldDB" id="T1KL69"/>
<comment type="similarity">
    <text evidence="2">Belongs to the WD repeat EDC4 family.</text>
</comment>
<dbReference type="STRING" id="32264.T1KL69"/>
<evidence type="ECO:0000256" key="3">
    <source>
        <dbReference type="ARBA" id="ARBA00022490"/>
    </source>
</evidence>
<keyword evidence="9" id="KW-1185">Reference proteome</keyword>
<dbReference type="PANTHER" id="PTHR15598:SF5">
    <property type="entry name" value="ENHANCER OF MRNA-DECAPPING PROTEIN 4"/>
    <property type="match status" value="1"/>
</dbReference>
<dbReference type="Pfam" id="PF16529">
    <property type="entry name" value="Ge1_WD40"/>
    <property type="match status" value="1"/>
</dbReference>
<dbReference type="InterPro" id="IPR015943">
    <property type="entry name" value="WD40/YVTN_repeat-like_dom_sf"/>
</dbReference>